<evidence type="ECO:0000256" key="1">
    <source>
        <dbReference type="ARBA" id="ARBA00001946"/>
    </source>
</evidence>
<dbReference type="InterPro" id="IPR013342">
    <property type="entry name" value="Mandelate_racemase_C"/>
</dbReference>
<dbReference type="InterPro" id="IPR013341">
    <property type="entry name" value="Mandelate_racemase_N_dom"/>
</dbReference>
<dbReference type="Pfam" id="PF13378">
    <property type="entry name" value="MR_MLE_C"/>
    <property type="match status" value="1"/>
</dbReference>
<evidence type="ECO:0000313" key="6">
    <source>
        <dbReference type="Proteomes" id="UP000037392"/>
    </source>
</evidence>
<dbReference type="SUPFAM" id="SSF51604">
    <property type="entry name" value="Enolase C-terminal domain-like"/>
    <property type="match status" value="1"/>
</dbReference>
<comment type="caution">
    <text evidence="5">The sequence shown here is derived from an EMBL/GenBank/DDBJ whole genome shotgun (WGS) entry which is preliminary data.</text>
</comment>
<keyword evidence="2" id="KW-0479">Metal-binding</keyword>
<dbReference type="Proteomes" id="UP000037392">
    <property type="component" value="Unassembled WGS sequence"/>
</dbReference>
<proteinExistence type="predicted"/>
<dbReference type="Pfam" id="PF02746">
    <property type="entry name" value="MR_MLE_N"/>
    <property type="match status" value="1"/>
</dbReference>
<dbReference type="PATRIC" id="fig|742734.4.peg.645"/>
<organism evidence="5 6">
    <name type="scientific">[Clostridium] citroniae WAL-19142</name>
    <dbReference type="NCBI Taxonomy" id="742734"/>
    <lineage>
        <taxon>Bacteria</taxon>
        <taxon>Bacillati</taxon>
        <taxon>Bacillota</taxon>
        <taxon>Clostridia</taxon>
        <taxon>Lachnospirales</taxon>
        <taxon>Lachnospiraceae</taxon>
        <taxon>Enterocloster</taxon>
    </lineage>
</organism>
<dbReference type="RefSeq" id="WP_082173782.1">
    <property type="nucleotide sequence ID" value="NZ_KQ235875.1"/>
</dbReference>
<evidence type="ECO:0000259" key="4">
    <source>
        <dbReference type="SMART" id="SM00922"/>
    </source>
</evidence>
<dbReference type="EMBL" id="ADLK01000056">
    <property type="protein sequence ID" value="KMW11318.1"/>
    <property type="molecule type" value="Genomic_DNA"/>
</dbReference>
<dbReference type="OrthoDB" id="9775391at2"/>
<feature type="domain" description="Mandelate racemase/muconate lactonizing enzyme C-terminal" evidence="4">
    <location>
        <begin position="146"/>
        <end position="260"/>
    </location>
</feature>
<dbReference type="GeneID" id="93163158"/>
<protein>
    <recommendedName>
        <fullName evidence="4">Mandelate racemase/muconate lactonizing enzyme C-terminal domain-containing protein</fullName>
    </recommendedName>
</protein>
<gene>
    <name evidence="5" type="ORF">HMPREF9470_00605</name>
</gene>
<dbReference type="InterPro" id="IPR029017">
    <property type="entry name" value="Enolase-like_N"/>
</dbReference>
<dbReference type="PANTHER" id="PTHR13794:SF58">
    <property type="entry name" value="MITOCHONDRIAL ENOLASE SUPERFAMILY MEMBER 1"/>
    <property type="match status" value="1"/>
</dbReference>
<evidence type="ECO:0000256" key="3">
    <source>
        <dbReference type="ARBA" id="ARBA00022842"/>
    </source>
</evidence>
<dbReference type="InterPro" id="IPR029065">
    <property type="entry name" value="Enolase_C-like"/>
</dbReference>
<dbReference type="SUPFAM" id="SSF54826">
    <property type="entry name" value="Enolase N-terminal domain-like"/>
    <property type="match status" value="1"/>
</dbReference>
<keyword evidence="3" id="KW-0460">Magnesium</keyword>
<comment type="cofactor">
    <cofactor evidence="1">
        <name>Mg(2+)</name>
        <dbReference type="ChEBI" id="CHEBI:18420"/>
    </cofactor>
</comment>
<dbReference type="InterPro" id="IPR036849">
    <property type="entry name" value="Enolase-like_C_sf"/>
</dbReference>
<dbReference type="SFLD" id="SFLDG00179">
    <property type="entry name" value="mandelate_racemase"/>
    <property type="match status" value="1"/>
</dbReference>
<dbReference type="SFLD" id="SFLDS00001">
    <property type="entry name" value="Enolase"/>
    <property type="match status" value="1"/>
</dbReference>
<dbReference type="GO" id="GO:0016836">
    <property type="term" value="F:hydro-lyase activity"/>
    <property type="evidence" value="ECO:0007669"/>
    <property type="project" value="TreeGrafter"/>
</dbReference>
<dbReference type="AlphaFoldDB" id="A0A0J9BDR2"/>
<dbReference type="InterPro" id="IPR018110">
    <property type="entry name" value="Mandel_Rmase/mucon_lact_enz_CS"/>
</dbReference>
<dbReference type="GO" id="GO:0016052">
    <property type="term" value="P:carbohydrate catabolic process"/>
    <property type="evidence" value="ECO:0007669"/>
    <property type="project" value="TreeGrafter"/>
</dbReference>
<accession>A0A0J9BDR2</accession>
<evidence type="ECO:0000256" key="2">
    <source>
        <dbReference type="ARBA" id="ARBA00022723"/>
    </source>
</evidence>
<dbReference type="PANTHER" id="PTHR13794">
    <property type="entry name" value="ENOLASE SUPERFAMILY, MANDELATE RACEMASE"/>
    <property type="match status" value="1"/>
</dbReference>
<name>A0A0J9BDR2_9FIRM</name>
<reference evidence="5 6" key="1">
    <citation type="submission" date="2011-04" db="EMBL/GenBank/DDBJ databases">
        <title>The Genome Sequence of Clostridium citroniae WAL-19142.</title>
        <authorList>
            <consortium name="The Broad Institute Genome Sequencing Platform"/>
            <person name="Earl A."/>
            <person name="Ward D."/>
            <person name="Feldgarden M."/>
            <person name="Gevers D."/>
            <person name="Warren Y.A."/>
            <person name="Tyrrell K.L."/>
            <person name="Citron D.M."/>
            <person name="Goldstein E.J."/>
            <person name="Daigneault M."/>
            <person name="Allen-Vercoe E."/>
            <person name="Young S.K."/>
            <person name="Zeng Q."/>
            <person name="Gargeya S."/>
            <person name="Fitzgerald M."/>
            <person name="Haas B."/>
            <person name="Abouelleil A."/>
            <person name="Alvarado L."/>
            <person name="Arachchi H.M."/>
            <person name="Berlin A."/>
            <person name="Brown A."/>
            <person name="Chapman S.B."/>
            <person name="Chen Z."/>
            <person name="Dunbar C."/>
            <person name="Freedman E."/>
            <person name="Gearin G."/>
            <person name="Gellesch M."/>
            <person name="Goldberg J."/>
            <person name="Griggs A."/>
            <person name="Gujja S."/>
            <person name="Heilman E.R."/>
            <person name="Heiman D."/>
            <person name="Howarth C."/>
            <person name="Larson L."/>
            <person name="Lui A."/>
            <person name="MacDonald P.J."/>
            <person name="Mehta T."/>
            <person name="Montmayeur A."/>
            <person name="Murphy C."/>
            <person name="Neiman D."/>
            <person name="Pearson M."/>
            <person name="Priest M."/>
            <person name="Roberts A."/>
            <person name="Saif S."/>
            <person name="Shea T."/>
            <person name="Shenoy N."/>
            <person name="Sisk P."/>
            <person name="Stolte C."/>
            <person name="Sykes S."/>
            <person name="White J."/>
            <person name="Yandava C."/>
            <person name="Wortman J."/>
            <person name="Nusbaum C."/>
            <person name="Birren B."/>
        </authorList>
    </citation>
    <scope>NUCLEOTIDE SEQUENCE [LARGE SCALE GENOMIC DNA]</scope>
    <source>
        <strain evidence="5 6">WAL-19142</strain>
    </source>
</reference>
<dbReference type="CDD" id="cd03316">
    <property type="entry name" value="MR_like"/>
    <property type="match status" value="1"/>
</dbReference>
<dbReference type="SMART" id="SM00922">
    <property type="entry name" value="MR_MLE"/>
    <property type="match status" value="1"/>
</dbReference>
<dbReference type="PROSITE" id="PS00908">
    <property type="entry name" value="MR_MLE_1"/>
    <property type="match status" value="1"/>
</dbReference>
<evidence type="ECO:0000313" key="5">
    <source>
        <dbReference type="EMBL" id="KMW11318.1"/>
    </source>
</evidence>
<sequence length="389" mass="43165">MKITSVKTILLKWECPVMSDALSVCTARQALLVKIETDTELYGIGEAFCYGSPLHVGRSIVEEQLAPMLIGQDPEQIENLWQTMYWRTIANGRRGVVMAAVSGIDIALWDLLGKMLKAPISTLLGRHQDRVPAYASGGFYAPGKSLDGLERELEGYVKKGYSAIKIKIGRNPHMPHNAIRYTADQSFGVSYEEDMRRLETARRILGKGKLAADINAAWTPMQVLAARKDFARVGLDWLEEPVRFEDREGCRMLVREMPGISLMGFETEQGLSNFTHLVEDQMVDIVQPDIGWGGGVSELVKIGAMALANHKPVSLHSFGSAIHFAASLQVAAALPNTECIESEENENMLKSGILTTPFEADEHMNFYVPRSHGLGIELDWDALEQYVIL</sequence>
<dbReference type="Gene3D" id="3.30.390.10">
    <property type="entry name" value="Enolase-like, N-terminal domain"/>
    <property type="match status" value="1"/>
</dbReference>
<dbReference type="InterPro" id="IPR046945">
    <property type="entry name" value="RHMD-like"/>
</dbReference>
<dbReference type="GO" id="GO:0000287">
    <property type="term" value="F:magnesium ion binding"/>
    <property type="evidence" value="ECO:0007669"/>
    <property type="project" value="TreeGrafter"/>
</dbReference>
<dbReference type="Gene3D" id="3.20.20.120">
    <property type="entry name" value="Enolase-like C-terminal domain"/>
    <property type="match status" value="1"/>
</dbReference>
<dbReference type="GO" id="GO:0009063">
    <property type="term" value="P:amino acid catabolic process"/>
    <property type="evidence" value="ECO:0007669"/>
    <property type="project" value="InterPro"/>
</dbReference>